<dbReference type="InterPro" id="IPR045540">
    <property type="entry name" value="YegS/DAGK_C"/>
</dbReference>
<evidence type="ECO:0000256" key="11">
    <source>
        <dbReference type="ARBA" id="ARBA00023264"/>
    </source>
</evidence>
<evidence type="ECO:0000256" key="8">
    <source>
        <dbReference type="ARBA" id="ARBA00022842"/>
    </source>
</evidence>
<evidence type="ECO:0000256" key="12">
    <source>
        <dbReference type="SAM" id="Phobius"/>
    </source>
</evidence>
<evidence type="ECO:0000256" key="2">
    <source>
        <dbReference type="ARBA" id="ARBA00022516"/>
    </source>
</evidence>
<dbReference type="PROSITE" id="PS50146">
    <property type="entry name" value="DAGK"/>
    <property type="match status" value="1"/>
</dbReference>
<keyword evidence="12" id="KW-1133">Transmembrane helix</keyword>
<keyword evidence="8" id="KW-0460">Magnesium</keyword>
<dbReference type="Gene3D" id="3.40.50.10330">
    <property type="entry name" value="Probable inorganic polyphosphate/atp-NAD kinase, domain 1"/>
    <property type="match status" value="1"/>
</dbReference>
<name>A0A2P2DI11_9LEPT</name>
<dbReference type="PANTHER" id="PTHR12358">
    <property type="entry name" value="SPHINGOSINE KINASE"/>
    <property type="match status" value="1"/>
</dbReference>
<keyword evidence="9" id="KW-0443">Lipid metabolism</keyword>
<dbReference type="SMART" id="SM00046">
    <property type="entry name" value="DAGKc"/>
    <property type="match status" value="1"/>
</dbReference>
<keyword evidence="4" id="KW-0479">Metal-binding</keyword>
<gene>
    <name evidence="14" type="ORF">LPTSP2_35230</name>
</gene>
<evidence type="ECO:0000256" key="1">
    <source>
        <dbReference type="ARBA" id="ARBA00001946"/>
    </source>
</evidence>
<comment type="cofactor">
    <cofactor evidence="1">
        <name>Mg(2+)</name>
        <dbReference type="ChEBI" id="CHEBI:18420"/>
    </cofactor>
</comment>
<accession>A0A2P2DI11</accession>
<evidence type="ECO:0000313" key="14">
    <source>
        <dbReference type="EMBL" id="GBF44220.1"/>
    </source>
</evidence>
<dbReference type="RefSeq" id="WP_245918558.1">
    <property type="nucleotide sequence ID" value="NZ_BFAZ01000010.1"/>
</dbReference>
<sequence>MMRKIKVILNPVSGGGLSAKVWQKIEPILIQKGISYSYEATTKEKAAKDIAKESVKQGYHWILGIGGDGTFSNIINGLFENGKLINQNVVFSPIPAGRGNDFIKTVKVPKNPVKALEQALNGSERQIDLIDVTYTKPDKSKGKYLCLNLADFGMGGEVVYRVNQSKLGRFIGGKGVFLFYTVVCLFSYTNKKITLTLSKFEKITNKCRLIVCANGEFAGGGMWFAPKAKLDDGKMDLLAIQDVSVFETLRKFGNLYQGKLSDDAKVISKQITELTAESEEDVFIDVDGENMGQLPAQFKVLSKVLPIKC</sequence>
<dbReference type="PANTHER" id="PTHR12358:SF106">
    <property type="entry name" value="LIPID KINASE YEGS"/>
    <property type="match status" value="1"/>
</dbReference>
<evidence type="ECO:0000256" key="9">
    <source>
        <dbReference type="ARBA" id="ARBA00023098"/>
    </source>
</evidence>
<protein>
    <submittedName>
        <fullName evidence="14">Sphingosine kinase related protein</fullName>
    </submittedName>
</protein>
<keyword evidence="11" id="KW-1208">Phospholipid metabolism</keyword>
<evidence type="ECO:0000256" key="4">
    <source>
        <dbReference type="ARBA" id="ARBA00022723"/>
    </source>
</evidence>
<dbReference type="Proteomes" id="UP000245206">
    <property type="component" value="Unassembled WGS sequence"/>
</dbReference>
<dbReference type="GO" id="GO:0046872">
    <property type="term" value="F:metal ion binding"/>
    <property type="evidence" value="ECO:0007669"/>
    <property type="project" value="UniProtKB-KW"/>
</dbReference>
<organism evidence="14 15">
    <name type="scientific">Leptospira ellinghausenii</name>
    <dbReference type="NCBI Taxonomy" id="1917822"/>
    <lineage>
        <taxon>Bacteria</taxon>
        <taxon>Pseudomonadati</taxon>
        <taxon>Spirochaetota</taxon>
        <taxon>Spirochaetia</taxon>
        <taxon>Leptospirales</taxon>
        <taxon>Leptospiraceae</taxon>
        <taxon>Leptospira</taxon>
    </lineage>
</organism>
<dbReference type="Gene3D" id="2.60.200.40">
    <property type="match status" value="1"/>
</dbReference>
<dbReference type="SUPFAM" id="SSF111331">
    <property type="entry name" value="NAD kinase/diacylglycerol kinase-like"/>
    <property type="match status" value="1"/>
</dbReference>
<evidence type="ECO:0000313" key="15">
    <source>
        <dbReference type="Proteomes" id="UP000245206"/>
    </source>
</evidence>
<dbReference type="InterPro" id="IPR016064">
    <property type="entry name" value="NAD/diacylglycerol_kinase_sf"/>
</dbReference>
<evidence type="ECO:0000256" key="6">
    <source>
        <dbReference type="ARBA" id="ARBA00022777"/>
    </source>
</evidence>
<dbReference type="AlphaFoldDB" id="A0A2P2DI11"/>
<keyword evidence="6 14" id="KW-0418">Kinase</keyword>
<evidence type="ECO:0000256" key="3">
    <source>
        <dbReference type="ARBA" id="ARBA00022679"/>
    </source>
</evidence>
<dbReference type="GO" id="GO:0016301">
    <property type="term" value="F:kinase activity"/>
    <property type="evidence" value="ECO:0007669"/>
    <property type="project" value="UniProtKB-KW"/>
</dbReference>
<dbReference type="EMBL" id="BFAZ01000010">
    <property type="protein sequence ID" value="GBF44220.1"/>
    <property type="molecule type" value="Genomic_DNA"/>
</dbReference>
<dbReference type="NCBIfam" id="TIGR00147">
    <property type="entry name" value="YegS/Rv2252/BmrU family lipid kinase"/>
    <property type="match status" value="1"/>
</dbReference>
<dbReference type="Pfam" id="PF19279">
    <property type="entry name" value="YegS_C"/>
    <property type="match status" value="1"/>
</dbReference>
<evidence type="ECO:0000256" key="7">
    <source>
        <dbReference type="ARBA" id="ARBA00022840"/>
    </source>
</evidence>
<comment type="caution">
    <text evidence="14">The sequence shown here is derived from an EMBL/GenBank/DDBJ whole genome shotgun (WGS) entry which is preliminary data.</text>
</comment>
<feature type="transmembrane region" description="Helical" evidence="12">
    <location>
        <begin position="170"/>
        <end position="188"/>
    </location>
</feature>
<keyword evidence="7" id="KW-0067">ATP-binding</keyword>
<dbReference type="InterPro" id="IPR001206">
    <property type="entry name" value="Diacylglycerol_kinase_cat_dom"/>
</dbReference>
<keyword evidence="12" id="KW-0472">Membrane</keyword>
<keyword evidence="5" id="KW-0547">Nucleotide-binding</keyword>
<dbReference type="GO" id="GO:0005524">
    <property type="term" value="F:ATP binding"/>
    <property type="evidence" value="ECO:0007669"/>
    <property type="project" value="UniProtKB-KW"/>
</dbReference>
<keyword evidence="12" id="KW-0812">Transmembrane</keyword>
<dbReference type="InterPro" id="IPR017438">
    <property type="entry name" value="ATP-NAD_kinase_N"/>
</dbReference>
<keyword evidence="15" id="KW-1185">Reference proteome</keyword>
<feature type="domain" description="DAGKc" evidence="13">
    <location>
        <begin position="1"/>
        <end position="136"/>
    </location>
</feature>
<keyword evidence="10" id="KW-0594">Phospholipid biosynthesis</keyword>
<dbReference type="GO" id="GO:0005886">
    <property type="term" value="C:plasma membrane"/>
    <property type="evidence" value="ECO:0007669"/>
    <property type="project" value="TreeGrafter"/>
</dbReference>
<evidence type="ECO:0000259" key="13">
    <source>
        <dbReference type="PROSITE" id="PS50146"/>
    </source>
</evidence>
<evidence type="ECO:0000256" key="10">
    <source>
        <dbReference type="ARBA" id="ARBA00023209"/>
    </source>
</evidence>
<dbReference type="GO" id="GO:0008654">
    <property type="term" value="P:phospholipid biosynthetic process"/>
    <property type="evidence" value="ECO:0007669"/>
    <property type="project" value="UniProtKB-KW"/>
</dbReference>
<evidence type="ECO:0000256" key="5">
    <source>
        <dbReference type="ARBA" id="ARBA00022741"/>
    </source>
</evidence>
<dbReference type="InterPro" id="IPR005218">
    <property type="entry name" value="Diacylglycerol/lipid_kinase"/>
</dbReference>
<dbReference type="InterPro" id="IPR050187">
    <property type="entry name" value="Lipid_Phosphate_FormReg"/>
</dbReference>
<reference evidence="15" key="1">
    <citation type="journal article" date="2019" name="Microbiol. Immunol.">
        <title>Molecular and phenotypic characterization of Leptospira johnsonii sp. nov., Leptospira ellinghausenii sp. nov. and Leptospira ryugenii sp. nov. isolated from soil and water in Japan.</title>
        <authorList>
            <person name="Masuzawa T."/>
            <person name="Saito M."/>
            <person name="Nakao R."/>
            <person name="Nikaido Y."/>
            <person name="Matsumoto M."/>
            <person name="Ogawa M."/>
            <person name="Yokoyama M."/>
            <person name="Hidaka Y."/>
            <person name="Tomita J."/>
            <person name="Sakakibara K."/>
            <person name="Suzuki K."/>
            <person name="Yasuda S."/>
            <person name="Sato H."/>
            <person name="Yamaguchi M."/>
            <person name="Yoshida S.I."/>
            <person name="Koizumi N."/>
            <person name="Kawamura Y."/>
        </authorList>
    </citation>
    <scope>NUCLEOTIDE SEQUENCE [LARGE SCALE GENOMIC DNA]</scope>
    <source>
        <strain evidence="15">E18</strain>
    </source>
</reference>
<proteinExistence type="predicted"/>
<dbReference type="Pfam" id="PF00781">
    <property type="entry name" value="DAGK_cat"/>
    <property type="match status" value="1"/>
</dbReference>
<keyword evidence="3" id="KW-0808">Transferase</keyword>
<keyword evidence="2" id="KW-0444">Lipid biosynthesis</keyword>